<keyword evidence="4 5" id="KW-0472">Membrane</keyword>
<dbReference type="AlphaFoldDB" id="A0A485KG58"/>
<gene>
    <name evidence="7" type="primary">Aste57867_4628</name>
    <name evidence="6" type="ORF">As57867_004615</name>
    <name evidence="7" type="ORF">ASTE57867_4628</name>
</gene>
<evidence type="ECO:0000256" key="4">
    <source>
        <dbReference type="ARBA" id="ARBA00023136"/>
    </source>
</evidence>
<evidence type="ECO:0000256" key="3">
    <source>
        <dbReference type="ARBA" id="ARBA00022989"/>
    </source>
</evidence>
<comment type="subcellular location">
    <subcellularLocation>
        <location evidence="1">Membrane</location>
        <topology evidence="1">Multi-pass membrane protein</topology>
    </subcellularLocation>
</comment>
<name>A0A485KG58_9STRA</name>
<dbReference type="EMBL" id="VJMH01001175">
    <property type="protein sequence ID" value="KAF0712861.1"/>
    <property type="molecule type" value="Genomic_DNA"/>
</dbReference>
<protein>
    <submittedName>
        <fullName evidence="7">Aste57867_4628 protein</fullName>
    </submittedName>
</protein>
<keyword evidence="3 5" id="KW-1133">Transmembrane helix</keyword>
<reference evidence="7 8" key="1">
    <citation type="submission" date="2019-03" db="EMBL/GenBank/DDBJ databases">
        <authorList>
            <person name="Gaulin E."/>
            <person name="Dumas B."/>
        </authorList>
    </citation>
    <scope>NUCLEOTIDE SEQUENCE [LARGE SCALE GENOMIC DNA]</scope>
    <source>
        <strain evidence="7">CBS 568.67</strain>
    </source>
</reference>
<evidence type="ECO:0000313" key="7">
    <source>
        <dbReference type="EMBL" id="VFT81732.1"/>
    </source>
</evidence>
<dbReference type="GO" id="GO:0016020">
    <property type="term" value="C:membrane"/>
    <property type="evidence" value="ECO:0007669"/>
    <property type="project" value="UniProtKB-SubCell"/>
</dbReference>
<keyword evidence="8" id="KW-1185">Reference proteome</keyword>
<evidence type="ECO:0000256" key="5">
    <source>
        <dbReference type="SAM" id="Phobius"/>
    </source>
</evidence>
<dbReference type="InterPro" id="IPR018499">
    <property type="entry name" value="Tetraspanin/Peripherin"/>
</dbReference>
<accession>A0A485KG58</accession>
<sequence>MAIEWESVWMRLSVGMTLLAGFFTLAMTYALEIASPIYRNLSQENTFTFLLESQLFVGGFVVLASLVGCCCCDRPERIPSLKIFMLVHGVLAAVQAAMGVAFLVQSNHPELRQCVVSGNDTSAACTALIGNDHWTTGYYMWQQVWVHATASDASLKAEQLLQAIQNEGQCCGFGTPSACVPPTSLWTQSHSFLFRNCSVTKANYCSVAAVDDATIIAKCRNDSSVWDFPFGGEGQGDNGRCLEKNMANGGGCFVTWLQYLDAQALYLGIMWCIVAIIEVSCVVASGRFVQVHEGSIQVGPQERRAQDRQALLSHWKKNDDGVDSCDDTIVRV</sequence>
<evidence type="ECO:0000256" key="2">
    <source>
        <dbReference type="ARBA" id="ARBA00022692"/>
    </source>
</evidence>
<keyword evidence="2 5" id="KW-0812">Transmembrane</keyword>
<feature type="transmembrane region" description="Helical" evidence="5">
    <location>
        <begin position="54"/>
        <end position="71"/>
    </location>
</feature>
<evidence type="ECO:0000313" key="6">
    <source>
        <dbReference type="EMBL" id="KAF0712861.1"/>
    </source>
</evidence>
<dbReference type="OrthoDB" id="69618at2759"/>
<organism evidence="7 8">
    <name type="scientific">Aphanomyces stellatus</name>
    <dbReference type="NCBI Taxonomy" id="120398"/>
    <lineage>
        <taxon>Eukaryota</taxon>
        <taxon>Sar</taxon>
        <taxon>Stramenopiles</taxon>
        <taxon>Oomycota</taxon>
        <taxon>Saprolegniomycetes</taxon>
        <taxon>Saprolegniales</taxon>
        <taxon>Verrucalvaceae</taxon>
        <taxon>Aphanomyces</taxon>
    </lineage>
</organism>
<dbReference type="EMBL" id="CAADRA010001175">
    <property type="protein sequence ID" value="VFT81732.1"/>
    <property type="molecule type" value="Genomic_DNA"/>
</dbReference>
<reference evidence="6" key="2">
    <citation type="submission" date="2019-06" db="EMBL/GenBank/DDBJ databases">
        <title>Genomics analysis of Aphanomyces spp. identifies a new class of oomycete effector associated with host adaptation.</title>
        <authorList>
            <person name="Gaulin E."/>
        </authorList>
    </citation>
    <scope>NUCLEOTIDE SEQUENCE</scope>
    <source>
        <strain evidence="6">CBS 578.67</strain>
    </source>
</reference>
<evidence type="ECO:0000313" key="8">
    <source>
        <dbReference type="Proteomes" id="UP000332933"/>
    </source>
</evidence>
<proteinExistence type="predicted"/>
<dbReference type="Proteomes" id="UP000332933">
    <property type="component" value="Unassembled WGS sequence"/>
</dbReference>
<dbReference type="Pfam" id="PF00335">
    <property type="entry name" value="Tetraspanin"/>
    <property type="match status" value="1"/>
</dbReference>
<evidence type="ECO:0000256" key="1">
    <source>
        <dbReference type="ARBA" id="ARBA00004141"/>
    </source>
</evidence>
<feature type="transmembrane region" description="Helical" evidence="5">
    <location>
        <begin position="83"/>
        <end position="104"/>
    </location>
</feature>